<organism evidence="4 5">
    <name type="scientific">Deferribacter autotrophicus</name>
    <dbReference type="NCBI Taxonomy" id="500465"/>
    <lineage>
        <taxon>Bacteria</taxon>
        <taxon>Pseudomonadati</taxon>
        <taxon>Deferribacterota</taxon>
        <taxon>Deferribacteres</taxon>
        <taxon>Deferribacterales</taxon>
        <taxon>Deferribacteraceae</taxon>
        <taxon>Deferribacter</taxon>
    </lineage>
</organism>
<dbReference type="InterPro" id="IPR031107">
    <property type="entry name" value="Small_HSP"/>
</dbReference>
<evidence type="ECO:0000256" key="1">
    <source>
        <dbReference type="PROSITE-ProRule" id="PRU00285"/>
    </source>
</evidence>
<dbReference type="PROSITE" id="PS01031">
    <property type="entry name" value="SHSP"/>
    <property type="match status" value="1"/>
</dbReference>
<evidence type="ECO:0000259" key="3">
    <source>
        <dbReference type="PROSITE" id="PS01031"/>
    </source>
</evidence>
<proteinExistence type="inferred from homology"/>
<dbReference type="Proteomes" id="UP000322876">
    <property type="component" value="Unassembled WGS sequence"/>
</dbReference>
<comment type="caution">
    <text evidence="4">The sequence shown here is derived from an EMBL/GenBank/DDBJ whole genome shotgun (WGS) entry which is preliminary data.</text>
</comment>
<dbReference type="AlphaFoldDB" id="A0A5A8F3H6"/>
<dbReference type="EMBL" id="VFJB01000004">
    <property type="protein sequence ID" value="KAA0258408.1"/>
    <property type="molecule type" value="Genomic_DNA"/>
</dbReference>
<evidence type="ECO:0000313" key="4">
    <source>
        <dbReference type="EMBL" id="KAA0258408.1"/>
    </source>
</evidence>
<evidence type="ECO:0000313" key="5">
    <source>
        <dbReference type="Proteomes" id="UP000322876"/>
    </source>
</evidence>
<dbReference type="InterPro" id="IPR008978">
    <property type="entry name" value="HSP20-like_chaperone"/>
</dbReference>
<dbReference type="RefSeq" id="WP_149265965.1">
    <property type="nucleotide sequence ID" value="NZ_VFJB01000004.1"/>
</dbReference>
<feature type="domain" description="SHSP" evidence="3">
    <location>
        <begin position="35"/>
        <end position="138"/>
    </location>
</feature>
<sequence>MGNDPVTRFRLIHGILSRELNDMFELLDRILSKKSVFESNYPLMDVFVYSDEIKVLVDLPGVKLEDFKVYLYENNLILEGYKSDIKYDQKVTYFRMERDFFPFRRAISLPEDIDEDNVKAALKDGVLEIIINRKKREE</sequence>
<gene>
    <name evidence="4" type="ORF">FHQ18_04415</name>
</gene>
<dbReference type="Pfam" id="PF00011">
    <property type="entry name" value="HSP20"/>
    <property type="match status" value="1"/>
</dbReference>
<reference evidence="4 5" key="1">
    <citation type="submission" date="2019-06" db="EMBL/GenBank/DDBJ databases">
        <title>Genomic insights into carbon and energy metabolism of Deferribacter autotrophicus revealed new metabolic traits in the phylum Deferribacteres.</title>
        <authorList>
            <person name="Slobodkin A.I."/>
            <person name="Slobodkina G.B."/>
            <person name="Allioux M."/>
            <person name="Alain K."/>
            <person name="Jebbar M."/>
            <person name="Shadrin V."/>
            <person name="Kublanov I.V."/>
            <person name="Toshchakov S.V."/>
            <person name="Bonch-Osmolovskaya E.A."/>
        </authorList>
    </citation>
    <scope>NUCLEOTIDE SEQUENCE [LARGE SCALE GENOMIC DNA]</scope>
    <source>
        <strain evidence="4 5">SL50</strain>
    </source>
</reference>
<evidence type="ECO:0000256" key="2">
    <source>
        <dbReference type="RuleBase" id="RU003616"/>
    </source>
</evidence>
<dbReference type="Gene3D" id="2.60.40.790">
    <property type="match status" value="1"/>
</dbReference>
<accession>A0A5A8F3H6</accession>
<dbReference type="OrthoDB" id="9796703at2"/>
<comment type="similarity">
    <text evidence="1 2">Belongs to the small heat shock protein (HSP20) family.</text>
</comment>
<dbReference type="SUPFAM" id="SSF49764">
    <property type="entry name" value="HSP20-like chaperones"/>
    <property type="match status" value="1"/>
</dbReference>
<protein>
    <submittedName>
        <fullName evidence="4">Hsp20/alpha crystallin family protein</fullName>
    </submittedName>
</protein>
<dbReference type="CDD" id="cd06464">
    <property type="entry name" value="ACD_sHsps-like"/>
    <property type="match status" value="1"/>
</dbReference>
<dbReference type="InterPro" id="IPR002068">
    <property type="entry name" value="A-crystallin/Hsp20_dom"/>
</dbReference>
<name>A0A5A8F3H6_9BACT</name>
<dbReference type="PANTHER" id="PTHR11527">
    <property type="entry name" value="HEAT-SHOCK PROTEIN 20 FAMILY MEMBER"/>
    <property type="match status" value="1"/>
</dbReference>
<keyword evidence="5" id="KW-1185">Reference proteome</keyword>